<name>A0ABW6IIR3_9CYAN</name>
<dbReference type="InterPro" id="IPR015942">
    <property type="entry name" value="Asp/Glu/hydantoin_racemase"/>
</dbReference>
<evidence type="ECO:0000313" key="3">
    <source>
        <dbReference type="Proteomes" id="UP001600165"/>
    </source>
</evidence>
<dbReference type="Pfam" id="PF01177">
    <property type="entry name" value="Asp_Glu_race"/>
    <property type="match status" value="1"/>
</dbReference>
<keyword evidence="3" id="KW-1185">Reference proteome</keyword>
<dbReference type="InterPro" id="IPR052186">
    <property type="entry name" value="Hydantoin_racemase-like"/>
</dbReference>
<evidence type="ECO:0000256" key="1">
    <source>
        <dbReference type="ARBA" id="ARBA00038414"/>
    </source>
</evidence>
<dbReference type="RefSeq" id="WP_377967483.1">
    <property type="nucleotide sequence ID" value="NZ_JBHZOL010000099.1"/>
</dbReference>
<comment type="similarity">
    <text evidence="1">Belongs to the HyuE racemase family.</text>
</comment>
<dbReference type="PANTHER" id="PTHR28047">
    <property type="entry name" value="PROTEIN DCG1"/>
    <property type="match status" value="1"/>
</dbReference>
<comment type="caution">
    <text evidence="2">The sequence shown here is derived from an EMBL/GenBank/DDBJ whole genome shotgun (WGS) entry which is preliminary data.</text>
</comment>
<proteinExistence type="inferred from homology"/>
<reference evidence="2 3" key="1">
    <citation type="submission" date="2024-10" db="EMBL/GenBank/DDBJ databases">
        <authorList>
            <person name="Ratan Roy A."/>
            <person name="Morales Sandoval P.H."/>
            <person name="De Los Santos Villalobos S."/>
            <person name="Chakraborty S."/>
            <person name="Mukherjee J."/>
        </authorList>
    </citation>
    <scope>NUCLEOTIDE SEQUENCE [LARGE SCALE GENOMIC DNA]</scope>
    <source>
        <strain evidence="2 3">S1</strain>
    </source>
</reference>
<dbReference type="InterPro" id="IPR053714">
    <property type="entry name" value="Iso_Racemase_Enz_sf"/>
</dbReference>
<protein>
    <submittedName>
        <fullName evidence="2">Aspartate/glutamate racemase family protein</fullName>
    </submittedName>
</protein>
<evidence type="ECO:0000313" key="2">
    <source>
        <dbReference type="EMBL" id="MFE4108098.1"/>
    </source>
</evidence>
<dbReference type="EMBL" id="JBHZOL010000099">
    <property type="protein sequence ID" value="MFE4108098.1"/>
    <property type="molecule type" value="Genomic_DNA"/>
</dbReference>
<dbReference type="Proteomes" id="UP001600165">
    <property type="component" value="Unassembled WGS sequence"/>
</dbReference>
<organism evidence="2 3">
    <name type="scientific">Almyronema epifaneia S1</name>
    <dbReference type="NCBI Taxonomy" id="2991925"/>
    <lineage>
        <taxon>Bacteria</taxon>
        <taxon>Bacillati</taxon>
        <taxon>Cyanobacteriota</taxon>
        <taxon>Cyanophyceae</taxon>
        <taxon>Nodosilineales</taxon>
        <taxon>Nodosilineaceae</taxon>
        <taxon>Almyronema</taxon>
        <taxon>Almyronema epifaneia</taxon>
    </lineage>
</organism>
<accession>A0ABW6IIR3</accession>
<dbReference type="Gene3D" id="3.40.50.12500">
    <property type="match status" value="1"/>
</dbReference>
<dbReference type="PANTHER" id="PTHR28047:SF5">
    <property type="entry name" value="PROTEIN DCG1"/>
    <property type="match status" value="1"/>
</dbReference>
<sequence>MASDRSIHITVINGNTSAAMTRGIDAVAQAICSPQTKLVTTQPQTGPASIESYYDEYLAIPGILEQIVLDQTADAFVLACWGDPGIEAAREITQRPVVGIAEASLYVANMLAAKWSVVTTLHRVRDMVEKTIAKTGLSQRCASVRTTPLAVLETEQCRDATLAALITASQQAIAEDGAEAICLGCAGMSGLDTALEAELQVPVIDAVAAAVRLAESLVALKKHTSKQLTYRPPELKPILGYSDGMQPSDLRHLR</sequence>
<gene>
    <name evidence="2" type="ORF">ACFVKH_17585</name>
</gene>